<geneLocation type="plasmid" evidence="2 3">
    <name>pPN3F2_1</name>
</geneLocation>
<dbReference type="AlphaFoldDB" id="A0A6G9QP09"/>
<proteinExistence type="predicted"/>
<keyword evidence="1" id="KW-0732">Signal</keyword>
<accession>A0A6G9QP09</accession>
<evidence type="ECO:0000313" key="3">
    <source>
        <dbReference type="Proteomes" id="UP000502608"/>
    </source>
</evidence>
<dbReference type="KEGG" id="saes:HBH39_17715"/>
<evidence type="ECO:0000256" key="1">
    <source>
        <dbReference type="SAM" id="SignalP"/>
    </source>
</evidence>
<dbReference type="EMBL" id="CP050314">
    <property type="protein sequence ID" value="QIR16324.1"/>
    <property type="molecule type" value="Genomic_DNA"/>
</dbReference>
<keyword evidence="3" id="KW-1185">Reference proteome</keyword>
<keyword evidence="2" id="KW-0614">Plasmid</keyword>
<gene>
    <name evidence="2" type="ORF">HBH39_17715</name>
</gene>
<sequence>MRFCKLACAFSLLICNIGFANTVDTGISTEEAVAKAKLNGWFEGLDLSGQQKATSKDVETFLNNAQSQVAAITNEALELTDQEIKPSSPVMMFVSLSMPRAALKDALKNAASTNTTVYINGMFEGDKKILDTMMRLEVIAKDLPIKPNVKFGPTWFTQYNIQRVPALVFDDNQIQVQMKGMTQLDFFNEKLKTITKSTDFGEYGATYPVEEVSLIEQIRQLMSGIDWESKQKTAVARFWKKRTNTLLDTTLEDHTYYIDPTVHVQKDIVNKAGVVLAKQGTTINPLLATSAYLGLYIINPLDPRQIKWLDTHQDKFDYRDQIIVTQIDASRGWEHLSELRKRYKREIFLLEKELVTKFALKAVPSKVSVEKGFLRIDEKGMRSVQ</sequence>
<dbReference type="Pfam" id="PF09673">
    <property type="entry name" value="TrbC_Ftype"/>
    <property type="match status" value="1"/>
</dbReference>
<organism evidence="2 3">
    <name type="scientific">Shewanella aestuarii</name>
    <dbReference type="NCBI Taxonomy" id="1028752"/>
    <lineage>
        <taxon>Bacteria</taxon>
        <taxon>Pseudomonadati</taxon>
        <taxon>Pseudomonadota</taxon>
        <taxon>Gammaproteobacteria</taxon>
        <taxon>Alteromonadales</taxon>
        <taxon>Shewanellaceae</taxon>
        <taxon>Shewanella</taxon>
    </lineage>
</organism>
<feature type="signal peptide" evidence="1">
    <location>
        <begin position="1"/>
        <end position="20"/>
    </location>
</feature>
<dbReference type="RefSeq" id="WP_167680173.1">
    <property type="nucleotide sequence ID" value="NZ_CP050314.1"/>
</dbReference>
<evidence type="ECO:0000313" key="2">
    <source>
        <dbReference type="EMBL" id="QIR16324.1"/>
    </source>
</evidence>
<name>A0A6G9QP09_9GAMM</name>
<feature type="chain" id="PRO_5026284593" description="Conjugal transfer protein" evidence="1">
    <location>
        <begin position="21"/>
        <end position="385"/>
    </location>
</feature>
<protein>
    <recommendedName>
        <fullName evidence="4">Conjugal transfer protein</fullName>
    </recommendedName>
</protein>
<reference evidence="2 3" key="1">
    <citation type="submission" date="2020-03" db="EMBL/GenBank/DDBJ databases">
        <title>Complete genome sequence of Shewanella sp.</title>
        <authorList>
            <person name="Kim Y.-S."/>
            <person name="Kim S.-J."/>
            <person name="Jung H.-K."/>
            <person name="Kim K.-H."/>
        </authorList>
    </citation>
    <scope>NUCLEOTIDE SEQUENCE [LARGE SCALE GENOMIC DNA]</scope>
    <source>
        <strain evidence="2 3">PN3F2</strain>
        <plasmid evidence="2 3">pPN3F2_1</plasmid>
    </source>
</reference>
<dbReference type="InterPro" id="IPR019106">
    <property type="entry name" value="T4SS_TrbC"/>
</dbReference>
<evidence type="ECO:0008006" key="4">
    <source>
        <dbReference type="Google" id="ProtNLM"/>
    </source>
</evidence>
<dbReference type="Proteomes" id="UP000502608">
    <property type="component" value="Plasmid pPN3F2_1"/>
</dbReference>